<evidence type="ECO:0000256" key="3">
    <source>
        <dbReference type="ARBA" id="ARBA00023163"/>
    </source>
</evidence>
<name>A0ABR5AD32_9BACL</name>
<proteinExistence type="predicted"/>
<dbReference type="InterPro" id="IPR014710">
    <property type="entry name" value="RmlC-like_jellyroll"/>
</dbReference>
<keyword evidence="3" id="KW-0804">Transcription</keyword>
<dbReference type="SUPFAM" id="SSF46689">
    <property type="entry name" value="Homeodomain-like"/>
    <property type="match status" value="2"/>
</dbReference>
<dbReference type="InterPro" id="IPR003313">
    <property type="entry name" value="AraC-bd"/>
</dbReference>
<sequence length="283" mass="33159">MTTKLLAEISPYVRMAHPWFYHNHPGESRRTGYSYAFHLFTEGRGRVMVDDTFYETEKGTLIFIRPGIPHSFHYRLEEPTRSINIYCDFWSRPDAYAPHLVYPPNPLERRLLTKVEECPELELLPTSSSLASLPYLQEFVIQIVKATEAKHYAEQAAGSLMYAFILRWYDSVAGPQPTDKRIVKIIEEMEHHPESWLGLERWCQKCGLEKSHFYHLFKQETGMTPKQYLLKVRMRKAAALLKENNQSITSVAEQLGYDSIHYFSRQFTDYYGISPSRFRSRSS</sequence>
<accession>A0ABR5AD32</accession>
<dbReference type="PANTHER" id="PTHR43280">
    <property type="entry name" value="ARAC-FAMILY TRANSCRIPTIONAL REGULATOR"/>
    <property type="match status" value="1"/>
</dbReference>
<dbReference type="PROSITE" id="PS00041">
    <property type="entry name" value="HTH_ARAC_FAMILY_1"/>
    <property type="match status" value="1"/>
</dbReference>
<dbReference type="PROSITE" id="PS01124">
    <property type="entry name" value="HTH_ARAC_FAMILY_2"/>
    <property type="match status" value="1"/>
</dbReference>
<evidence type="ECO:0000256" key="1">
    <source>
        <dbReference type="ARBA" id="ARBA00023015"/>
    </source>
</evidence>
<dbReference type="RefSeq" id="WP_041050144.1">
    <property type="nucleotide sequence ID" value="NZ_JXAK01000047.1"/>
</dbReference>
<evidence type="ECO:0000313" key="5">
    <source>
        <dbReference type="EMBL" id="KIL38966.1"/>
    </source>
</evidence>
<dbReference type="EMBL" id="JXAK01000047">
    <property type="protein sequence ID" value="KIL38966.1"/>
    <property type="molecule type" value="Genomic_DNA"/>
</dbReference>
<dbReference type="InterPro" id="IPR009057">
    <property type="entry name" value="Homeodomain-like_sf"/>
</dbReference>
<keyword evidence="1" id="KW-0805">Transcription regulation</keyword>
<dbReference type="InterPro" id="IPR020449">
    <property type="entry name" value="Tscrpt_reg_AraC-type_HTH"/>
</dbReference>
<evidence type="ECO:0000313" key="6">
    <source>
        <dbReference type="Proteomes" id="UP000031967"/>
    </source>
</evidence>
<dbReference type="PANTHER" id="PTHR43280:SF28">
    <property type="entry name" value="HTH-TYPE TRANSCRIPTIONAL ACTIVATOR RHAS"/>
    <property type="match status" value="1"/>
</dbReference>
<gene>
    <name evidence="5" type="ORF">SD70_23275</name>
</gene>
<dbReference type="Gene3D" id="2.60.120.10">
    <property type="entry name" value="Jelly Rolls"/>
    <property type="match status" value="1"/>
</dbReference>
<dbReference type="Gene3D" id="1.10.10.60">
    <property type="entry name" value="Homeodomain-like"/>
    <property type="match status" value="2"/>
</dbReference>
<keyword evidence="2" id="KW-0238">DNA-binding</keyword>
<organism evidence="5 6">
    <name type="scientific">Gordoniibacillus kamchatkensis</name>
    <dbReference type="NCBI Taxonomy" id="1590651"/>
    <lineage>
        <taxon>Bacteria</taxon>
        <taxon>Bacillati</taxon>
        <taxon>Bacillota</taxon>
        <taxon>Bacilli</taxon>
        <taxon>Bacillales</taxon>
        <taxon>Paenibacillaceae</taxon>
        <taxon>Gordoniibacillus</taxon>
    </lineage>
</organism>
<feature type="domain" description="HTH araC/xylS-type" evidence="4">
    <location>
        <begin position="180"/>
        <end position="281"/>
    </location>
</feature>
<evidence type="ECO:0000259" key="4">
    <source>
        <dbReference type="PROSITE" id="PS01124"/>
    </source>
</evidence>
<protein>
    <recommendedName>
        <fullName evidence="4">HTH araC/xylS-type domain-containing protein</fullName>
    </recommendedName>
</protein>
<keyword evidence="6" id="KW-1185">Reference proteome</keyword>
<dbReference type="Proteomes" id="UP000031967">
    <property type="component" value="Unassembled WGS sequence"/>
</dbReference>
<dbReference type="SMART" id="SM00342">
    <property type="entry name" value="HTH_ARAC"/>
    <property type="match status" value="1"/>
</dbReference>
<reference evidence="5 6" key="1">
    <citation type="submission" date="2014-12" db="EMBL/GenBank/DDBJ databases">
        <title>Draft genome sequence of Paenibacillus kamchatkensis strain B-2647.</title>
        <authorList>
            <person name="Karlyshev A.V."/>
            <person name="Kudryashova E.B."/>
        </authorList>
    </citation>
    <scope>NUCLEOTIDE SEQUENCE [LARGE SCALE GENOMIC DNA]</scope>
    <source>
        <strain evidence="5 6">VKM B-2647</strain>
    </source>
</reference>
<dbReference type="InterPro" id="IPR018062">
    <property type="entry name" value="HTH_AraC-typ_CS"/>
</dbReference>
<dbReference type="InterPro" id="IPR037923">
    <property type="entry name" value="HTH-like"/>
</dbReference>
<dbReference type="Pfam" id="PF02311">
    <property type="entry name" value="AraC_binding"/>
    <property type="match status" value="1"/>
</dbReference>
<dbReference type="SUPFAM" id="SSF51215">
    <property type="entry name" value="Regulatory protein AraC"/>
    <property type="match status" value="1"/>
</dbReference>
<evidence type="ECO:0000256" key="2">
    <source>
        <dbReference type="ARBA" id="ARBA00023125"/>
    </source>
</evidence>
<comment type="caution">
    <text evidence="5">The sequence shown here is derived from an EMBL/GenBank/DDBJ whole genome shotgun (WGS) entry which is preliminary data.</text>
</comment>
<dbReference type="PRINTS" id="PR00032">
    <property type="entry name" value="HTHARAC"/>
</dbReference>
<dbReference type="InterPro" id="IPR018060">
    <property type="entry name" value="HTH_AraC"/>
</dbReference>
<dbReference type="Pfam" id="PF12833">
    <property type="entry name" value="HTH_18"/>
    <property type="match status" value="1"/>
</dbReference>